<sequence>NVHFKDTFISALLFTIPATFKGSLKSQEAEEGSSVTLRCQVSKTDARVEWQKNGQVLSEEMSGRKYQLKLEGKTAELTIVSVEVQDAGRYSCITGDEKTTAELKVKCQEKTIKHSPYETGSYISLCHFPKTHILGTGKRSKIKLV</sequence>
<name>A0A3Q2YRE2_HIPCM</name>
<proteinExistence type="predicted"/>
<dbReference type="InterPro" id="IPR013098">
    <property type="entry name" value="Ig_I-set"/>
</dbReference>
<dbReference type="InterPro" id="IPR003599">
    <property type="entry name" value="Ig_sub"/>
</dbReference>
<dbReference type="GeneTree" id="ENSGT00940000168428"/>
<dbReference type="Proteomes" id="UP000264820">
    <property type="component" value="Unplaced"/>
</dbReference>
<dbReference type="SMART" id="SM00409">
    <property type="entry name" value="IG"/>
    <property type="match status" value="1"/>
</dbReference>
<reference evidence="6" key="2">
    <citation type="submission" date="2025-09" db="UniProtKB">
        <authorList>
            <consortium name="Ensembl"/>
        </authorList>
    </citation>
    <scope>IDENTIFICATION</scope>
</reference>
<dbReference type="InterPro" id="IPR003598">
    <property type="entry name" value="Ig_sub2"/>
</dbReference>
<dbReference type="InterPro" id="IPR007110">
    <property type="entry name" value="Ig-like_dom"/>
</dbReference>
<evidence type="ECO:0000256" key="2">
    <source>
        <dbReference type="ARBA" id="ARBA00022490"/>
    </source>
</evidence>
<keyword evidence="2" id="KW-0963">Cytoplasm</keyword>
<accession>A0A3Q2YRE2</accession>
<dbReference type="InterPro" id="IPR013783">
    <property type="entry name" value="Ig-like_fold"/>
</dbReference>
<dbReference type="Ensembl" id="ENSHCOT00000024140.1">
    <property type="protein sequence ID" value="ENSHCOP00000016057.1"/>
    <property type="gene ID" value="ENSHCOG00000019774.1"/>
</dbReference>
<evidence type="ECO:0000259" key="5">
    <source>
        <dbReference type="PROSITE" id="PS50835"/>
    </source>
</evidence>
<feature type="domain" description="Ig-like" evidence="5">
    <location>
        <begin position="17"/>
        <end position="104"/>
    </location>
</feature>
<comment type="subcellular location">
    <subcellularLocation>
        <location evidence="1">Cytoplasm</location>
    </subcellularLocation>
</comment>
<organism evidence="6 7">
    <name type="scientific">Hippocampus comes</name>
    <name type="common">Tiger tail seahorse</name>
    <dbReference type="NCBI Taxonomy" id="109280"/>
    <lineage>
        <taxon>Eukaryota</taxon>
        <taxon>Metazoa</taxon>
        <taxon>Chordata</taxon>
        <taxon>Craniata</taxon>
        <taxon>Vertebrata</taxon>
        <taxon>Euteleostomi</taxon>
        <taxon>Actinopterygii</taxon>
        <taxon>Neopterygii</taxon>
        <taxon>Teleostei</taxon>
        <taxon>Neoteleostei</taxon>
        <taxon>Acanthomorphata</taxon>
        <taxon>Syngnathiaria</taxon>
        <taxon>Syngnathiformes</taxon>
        <taxon>Syngnathoidei</taxon>
        <taxon>Syngnathidae</taxon>
        <taxon>Hippocampus</taxon>
    </lineage>
</organism>
<dbReference type="InterPro" id="IPR052385">
    <property type="entry name" value="Obscurin/Obscurin-like_Reg"/>
</dbReference>
<evidence type="ECO:0000256" key="1">
    <source>
        <dbReference type="ARBA" id="ARBA00004496"/>
    </source>
</evidence>
<dbReference type="InterPro" id="IPR036179">
    <property type="entry name" value="Ig-like_dom_sf"/>
</dbReference>
<dbReference type="FunFam" id="2.60.40.10:FF:000228">
    <property type="entry name" value="obscurin isoform X4"/>
    <property type="match status" value="1"/>
</dbReference>
<reference evidence="6" key="1">
    <citation type="submission" date="2025-08" db="UniProtKB">
        <authorList>
            <consortium name="Ensembl"/>
        </authorList>
    </citation>
    <scope>IDENTIFICATION</scope>
</reference>
<dbReference type="SMART" id="SM00408">
    <property type="entry name" value="IGc2"/>
    <property type="match status" value="1"/>
</dbReference>
<dbReference type="Pfam" id="PF07679">
    <property type="entry name" value="I-set"/>
    <property type="match status" value="1"/>
</dbReference>
<keyword evidence="7" id="KW-1185">Reference proteome</keyword>
<dbReference type="PROSITE" id="PS50835">
    <property type="entry name" value="IG_LIKE"/>
    <property type="match status" value="1"/>
</dbReference>
<evidence type="ECO:0000313" key="7">
    <source>
        <dbReference type="Proteomes" id="UP000264820"/>
    </source>
</evidence>
<dbReference type="SUPFAM" id="SSF48726">
    <property type="entry name" value="Immunoglobulin"/>
    <property type="match status" value="1"/>
</dbReference>
<evidence type="ECO:0000256" key="3">
    <source>
        <dbReference type="ARBA" id="ARBA00022553"/>
    </source>
</evidence>
<keyword evidence="3" id="KW-0597">Phosphoprotein</keyword>
<evidence type="ECO:0000256" key="4">
    <source>
        <dbReference type="ARBA" id="ARBA00023157"/>
    </source>
</evidence>
<dbReference type="OMA" id="NISMTCE"/>
<dbReference type="Gene3D" id="2.60.40.10">
    <property type="entry name" value="Immunoglobulins"/>
    <property type="match status" value="1"/>
</dbReference>
<evidence type="ECO:0000313" key="6">
    <source>
        <dbReference type="Ensembl" id="ENSHCOP00000016057.1"/>
    </source>
</evidence>
<keyword evidence="4" id="KW-1015">Disulfide bond</keyword>
<protein>
    <recommendedName>
        <fullName evidence="5">Ig-like domain-containing protein</fullName>
    </recommendedName>
</protein>
<dbReference type="GO" id="GO:0005737">
    <property type="term" value="C:cytoplasm"/>
    <property type="evidence" value="ECO:0007669"/>
    <property type="project" value="UniProtKB-SubCell"/>
</dbReference>
<dbReference type="PANTHER" id="PTHR35971:SF5">
    <property type="entry name" value="OBSCURIN LIKE CYTOSKELETAL ADAPTOR 1"/>
    <property type="match status" value="1"/>
</dbReference>
<dbReference type="PANTHER" id="PTHR35971">
    <property type="entry name" value="SI:DKEY-31G6.6"/>
    <property type="match status" value="1"/>
</dbReference>
<dbReference type="STRING" id="109280.ENSHCOP00000016057"/>
<dbReference type="AlphaFoldDB" id="A0A3Q2YRE2"/>